<gene>
    <name evidence="2" type="ORF">ABEB36_004228</name>
</gene>
<reference evidence="2 3" key="1">
    <citation type="submission" date="2024-05" db="EMBL/GenBank/DDBJ databases">
        <title>Genetic variation in Jamaican populations of the coffee berry borer (Hypothenemus hampei).</title>
        <authorList>
            <person name="Errbii M."/>
            <person name="Myrie A."/>
        </authorList>
    </citation>
    <scope>NUCLEOTIDE SEQUENCE [LARGE SCALE GENOMIC DNA]</scope>
    <source>
        <strain evidence="2">JA-Hopewell-2020-01-JO</strain>
        <tissue evidence="2">Whole body</tissue>
    </source>
</reference>
<organism evidence="2 3">
    <name type="scientific">Hypothenemus hampei</name>
    <name type="common">Coffee berry borer</name>
    <dbReference type="NCBI Taxonomy" id="57062"/>
    <lineage>
        <taxon>Eukaryota</taxon>
        <taxon>Metazoa</taxon>
        <taxon>Ecdysozoa</taxon>
        <taxon>Arthropoda</taxon>
        <taxon>Hexapoda</taxon>
        <taxon>Insecta</taxon>
        <taxon>Pterygota</taxon>
        <taxon>Neoptera</taxon>
        <taxon>Endopterygota</taxon>
        <taxon>Coleoptera</taxon>
        <taxon>Polyphaga</taxon>
        <taxon>Cucujiformia</taxon>
        <taxon>Curculionidae</taxon>
        <taxon>Scolytinae</taxon>
        <taxon>Hypothenemus</taxon>
    </lineage>
</organism>
<name>A0ABD1F2N5_HYPHA</name>
<accession>A0ABD1F2N5</accession>
<keyword evidence="3" id="KW-1185">Reference proteome</keyword>
<protein>
    <submittedName>
        <fullName evidence="2">Uncharacterized protein</fullName>
    </submittedName>
</protein>
<feature type="region of interest" description="Disordered" evidence="1">
    <location>
        <begin position="46"/>
        <end position="65"/>
    </location>
</feature>
<proteinExistence type="predicted"/>
<evidence type="ECO:0000256" key="1">
    <source>
        <dbReference type="SAM" id="MobiDB-lite"/>
    </source>
</evidence>
<dbReference type="EMBL" id="JBDJPC010000003">
    <property type="protein sequence ID" value="KAL1509511.1"/>
    <property type="molecule type" value="Genomic_DNA"/>
</dbReference>
<evidence type="ECO:0000313" key="2">
    <source>
        <dbReference type="EMBL" id="KAL1509511.1"/>
    </source>
</evidence>
<evidence type="ECO:0000313" key="3">
    <source>
        <dbReference type="Proteomes" id="UP001566132"/>
    </source>
</evidence>
<dbReference type="Proteomes" id="UP001566132">
    <property type="component" value="Unassembled WGS sequence"/>
</dbReference>
<sequence>MSNLHLEIAEPLDIRVAKFKNDPEKLQEVNDFLNDVFETAEKLAEKRQSTLSKSRLTGPKKSEHGQTVLDRLPECLRLESLPPYVTVPIQCGVVLLLATIIIKKYLWSHPGSTN</sequence>
<dbReference type="AlphaFoldDB" id="A0ABD1F2N5"/>
<comment type="caution">
    <text evidence="2">The sequence shown here is derived from an EMBL/GenBank/DDBJ whole genome shotgun (WGS) entry which is preliminary data.</text>
</comment>